<feature type="transmembrane region" description="Helical" evidence="2">
    <location>
        <begin position="36"/>
        <end position="54"/>
    </location>
</feature>
<feature type="compositionally biased region" description="Polar residues" evidence="1">
    <location>
        <begin position="151"/>
        <end position="163"/>
    </location>
</feature>
<evidence type="ECO:0000313" key="4">
    <source>
        <dbReference type="Proteomes" id="UP001220256"/>
    </source>
</evidence>
<evidence type="ECO:0000313" key="3">
    <source>
        <dbReference type="EMBL" id="KAJ5271182.1"/>
    </source>
</evidence>
<evidence type="ECO:0000256" key="2">
    <source>
        <dbReference type="SAM" id="Phobius"/>
    </source>
</evidence>
<feature type="compositionally biased region" description="Low complexity" evidence="1">
    <location>
        <begin position="135"/>
        <end position="145"/>
    </location>
</feature>
<evidence type="ECO:0000256" key="1">
    <source>
        <dbReference type="SAM" id="MobiDB-lite"/>
    </source>
</evidence>
<dbReference type="EMBL" id="JAPVEB010000003">
    <property type="protein sequence ID" value="KAJ5271182.1"/>
    <property type="molecule type" value="Genomic_DNA"/>
</dbReference>
<proteinExistence type="predicted"/>
<keyword evidence="2" id="KW-0472">Membrane</keyword>
<keyword evidence="2" id="KW-1133">Transmembrane helix</keyword>
<feature type="compositionally biased region" description="Basic residues" evidence="1">
    <location>
        <begin position="164"/>
        <end position="180"/>
    </location>
</feature>
<dbReference type="Proteomes" id="UP001220256">
    <property type="component" value="Unassembled WGS sequence"/>
</dbReference>
<keyword evidence="4" id="KW-1185">Reference proteome</keyword>
<gene>
    <name evidence="3" type="ORF">N7505_006940</name>
</gene>
<protein>
    <submittedName>
        <fullName evidence="3">Uncharacterized protein</fullName>
    </submittedName>
</protein>
<comment type="caution">
    <text evidence="3">The sequence shown here is derived from an EMBL/GenBank/DDBJ whole genome shotgun (WGS) entry which is preliminary data.</text>
</comment>
<accession>A0ABQ8WN41</accession>
<name>A0ABQ8WN41_PENCH</name>
<feature type="region of interest" description="Disordered" evidence="1">
    <location>
        <begin position="151"/>
        <end position="180"/>
    </location>
</feature>
<reference evidence="3 4" key="1">
    <citation type="journal article" date="2023" name="IMA Fungus">
        <title>Comparative genomic study of the Penicillium genus elucidates a diverse pangenome and 15 lateral gene transfer events.</title>
        <authorList>
            <person name="Petersen C."/>
            <person name="Sorensen T."/>
            <person name="Nielsen M.R."/>
            <person name="Sondergaard T.E."/>
            <person name="Sorensen J.L."/>
            <person name="Fitzpatrick D.A."/>
            <person name="Frisvad J.C."/>
            <person name="Nielsen K.L."/>
        </authorList>
    </citation>
    <scope>NUCLEOTIDE SEQUENCE [LARGE SCALE GENOMIC DNA]</scope>
    <source>
        <strain evidence="3 4">IBT 3361</strain>
    </source>
</reference>
<organism evidence="3 4">
    <name type="scientific">Penicillium chrysogenum</name>
    <name type="common">Penicillium notatum</name>
    <dbReference type="NCBI Taxonomy" id="5076"/>
    <lineage>
        <taxon>Eukaryota</taxon>
        <taxon>Fungi</taxon>
        <taxon>Dikarya</taxon>
        <taxon>Ascomycota</taxon>
        <taxon>Pezizomycotina</taxon>
        <taxon>Eurotiomycetes</taxon>
        <taxon>Eurotiomycetidae</taxon>
        <taxon>Eurotiales</taxon>
        <taxon>Aspergillaceae</taxon>
        <taxon>Penicillium</taxon>
        <taxon>Penicillium chrysogenum species complex</taxon>
    </lineage>
</organism>
<feature type="region of interest" description="Disordered" evidence="1">
    <location>
        <begin position="126"/>
        <end position="145"/>
    </location>
</feature>
<keyword evidence="2" id="KW-0812">Transmembrane</keyword>
<sequence length="180" mass="20568">LVCLPSLVPDNLWPWWNAILAFPGPGILVTVRGFRWILWVSAFLVVAYFICEMFSRIQVMRYKPARQLHRQSGILPEWGGEHAPRFLGTLPPISNCLASEHNPTKMYSNRNLPTWYQCLHRLSSPQHRTSSAPDSQSQSLRSIRISHVNEESSITGFVPSSSRQQHKPRSSKKPLRVLAQ</sequence>
<feature type="non-terminal residue" evidence="3">
    <location>
        <position position="1"/>
    </location>
</feature>